<protein>
    <submittedName>
        <fullName evidence="3">Uncharacterized protein</fullName>
    </submittedName>
</protein>
<evidence type="ECO:0000256" key="2">
    <source>
        <dbReference type="SAM" id="Phobius"/>
    </source>
</evidence>
<sequence length="456" mass="51719">MEKNPEKDREALFQPSVQNSLKDALQKKWVKVSVISLFGLSLLIGVFYVGLKSTSRDEISKNFQPSLNVTKSSPETPTVSPSSQETVKPVANQKTPVNSPDKYGFTKTLELKAIGVKAMFPQNITVSLQEENFYVIKASEPDAVTFALKDYDGGGRRSWFQKEYPWAKNYAMEPFTGTGHSGYIAYAVKPEDRPGAFFYFAVVNNKMLVVSGNNYISNNVNPTLGNTSVFFTTDIQKFKSFLSTIELTSSQNVTLETYPQIPDLYRWSNTRKTVWEDATLGLKITTPEWTESRYTRERDANGKFTYTDWARTYPEAKTYDSSYFSENIKRVEVTGAYVSSQYLSILSSKYQGKTFFEVANELLVPAGFCTTEWKSSKSECPSSDFCYTRDEVVQNLVVKKQVKIGTLDAQLRNMNQDFSNKNDCRAEDTWLIKVKSGQFTLSNIFPDNETIKLESF</sequence>
<keyword evidence="2" id="KW-1133">Transmembrane helix</keyword>
<feature type="compositionally biased region" description="Low complexity" evidence="1">
    <location>
        <begin position="69"/>
        <end position="87"/>
    </location>
</feature>
<reference evidence="4" key="1">
    <citation type="submission" date="2017-09" db="EMBL/GenBank/DDBJ databases">
        <title>Depth-based differentiation of microbial function through sediment-hosted aquifers and enrichment of novel symbionts in the deep terrestrial subsurface.</title>
        <authorList>
            <person name="Probst A.J."/>
            <person name="Ladd B."/>
            <person name="Jarett J.K."/>
            <person name="Geller-Mcgrath D.E."/>
            <person name="Sieber C.M.K."/>
            <person name="Emerson J.B."/>
            <person name="Anantharaman K."/>
            <person name="Thomas B.C."/>
            <person name="Malmstrom R."/>
            <person name="Stieglmeier M."/>
            <person name="Klingl A."/>
            <person name="Woyke T."/>
            <person name="Ryan C.M."/>
            <person name="Banfield J.F."/>
        </authorList>
    </citation>
    <scope>NUCLEOTIDE SEQUENCE [LARGE SCALE GENOMIC DNA]</scope>
</reference>
<name>A0A2M8KJQ1_9BACT</name>
<organism evidence="3 4">
    <name type="scientific">Candidatus Roizmanbacteria bacterium CG10_big_fil_rev_8_21_14_0_10_36_26</name>
    <dbReference type="NCBI Taxonomy" id="1974851"/>
    <lineage>
        <taxon>Bacteria</taxon>
        <taxon>Candidatus Roizmaniibacteriota</taxon>
    </lineage>
</organism>
<keyword evidence="2" id="KW-0472">Membrane</keyword>
<accession>A0A2M8KJQ1</accession>
<gene>
    <name evidence="3" type="ORF">COU86_05915</name>
</gene>
<dbReference type="EMBL" id="PFEB01000058">
    <property type="protein sequence ID" value="PJE60143.1"/>
    <property type="molecule type" value="Genomic_DNA"/>
</dbReference>
<evidence type="ECO:0000313" key="4">
    <source>
        <dbReference type="Proteomes" id="UP000231434"/>
    </source>
</evidence>
<dbReference type="AlphaFoldDB" id="A0A2M8KJQ1"/>
<keyword evidence="2" id="KW-0812">Transmembrane</keyword>
<dbReference type="Proteomes" id="UP000231434">
    <property type="component" value="Unassembled WGS sequence"/>
</dbReference>
<comment type="caution">
    <text evidence="3">The sequence shown here is derived from an EMBL/GenBank/DDBJ whole genome shotgun (WGS) entry which is preliminary data.</text>
</comment>
<evidence type="ECO:0000256" key="1">
    <source>
        <dbReference type="SAM" id="MobiDB-lite"/>
    </source>
</evidence>
<feature type="region of interest" description="Disordered" evidence="1">
    <location>
        <begin position="69"/>
        <end position="95"/>
    </location>
</feature>
<evidence type="ECO:0000313" key="3">
    <source>
        <dbReference type="EMBL" id="PJE60143.1"/>
    </source>
</evidence>
<proteinExistence type="predicted"/>
<feature type="transmembrane region" description="Helical" evidence="2">
    <location>
        <begin position="29"/>
        <end position="51"/>
    </location>
</feature>